<proteinExistence type="predicted"/>
<keyword evidence="3" id="KW-0805">Transcription regulation</keyword>
<dbReference type="InterPro" id="IPR051089">
    <property type="entry name" value="prtT"/>
</dbReference>
<dbReference type="VEuPathDB" id="FungiDB:ATCC64974_53870"/>
<evidence type="ECO:0000256" key="5">
    <source>
        <dbReference type="ARBA" id="ARBA00023163"/>
    </source>
</evidence>
<evidence type="ECO:0000256" key="6">
    <source>
        <dbReference type="ARBA" id="ARBA00023242"/>
    </source>
</evidence>
<dbReference type="GO" id="GO:0000976">
    <property type="term" value="F:transcription cis-regulatory region binding"/>
    <property type="evidence" value="ECO:0007669"/>
    <property type="project" value="TreeGrafter"/>
</dbReference>
<evidence type="ECO:0000256" key="2">
    <source>
        <dbReference type="ARBA" id="ARBA00022833"/>
    </source>
</evidence>
<dbReference type="PANTHER" id="PTHR31845:SF32">
    <property type="entry name" value="MISCELLANEOUS ZN(II)2CYS6 TRANSCRIPTION FACTOR (EUROFUNG)-RELATED"/>
    <property type="match status" value="1"/>
</dbReference>
<dbReference type="VEuPathDB" id="FungiDB:M747DRAFT_275453"/>
<comment type="caution">
    <text evidence="8">The sequence shown here is derived from an EMBL/GenBank/DDBJ whole genome shotgun (WGS) entry which is preliminary data.</text>
</comment>
<dbReference type="Proteomes" id="UP000068243">
    <property type="component" value="Unassembled WGS sequence"/>
</dbReference>
<dbReference type="GO" id="GO:0005634">
    <property type="term" value="C:nucleus"/>
    <property type="evidence" value="ECO:0007669"/>
    <property type="project" value="UniProtKB-SubCell"/>
</dbReference>
<feature type="compositionally biased region" description="Low complexity" evidence="7">
    <location>
        <begin position="103"/>
        <end position="117"/>
    </location>
</feature>
<keyword evidence="4" id="KW-0238">DNA-binding</keyword>
<dbReference type="CDD" id="cd12148">
    <property type="entry name" value="fungal_TF_MHR"/>
    <property type="match status" value="1"/>
</dbReference>
<organism evidence="8 9">
    <name type="scientific">Aspergillus niger</name>
    <dbReference type="NCBI Taxonomy" id="5061"/>
    <lineage>
        <taxon>Eukaryota</taxon>
        <taxon>Fungi</taxon>
        <taxon>Dikarya</taxon>
        <taxon>Ascomycota</taxon>
        <taxon>Pezizomycotina</taxon>
        <taxon>Eurotiomycetes</taxon>
        <taxon>Eurotiomycetidae</taxon>
        <taxon>Eurotiales</taxon>
        <taxon>Aspergillaceae</taxon>
        <taxon>Aspergillus</taxon>
        <taxon>Aspergillus subgen. Circumdati</taxon>
    </lineage>
</organism>
<sequence length="637" mass="71286">MESRPHTAEHASTVLASNANACCEPMEMDVKGNPPLENTIGDRWLIYMVRCFRLKVECNPSPTVRKSGSRPNGSQAARLEQKLDGLVSLLKARQGSLEPEETASSSGSFISAPSRASVPADRGSHAQPLVGDLDRVATDQGNRYSANTSQSWSLFPHSHSEGLDPSSRDTRQHFKAFFSHYTEFLPLLFLENGSTSEKLYRESPFLWLCIMAVTSTDAKEQSSLAKTVREVAAREVIVEGKCTMDLLHGLLCFIGWGHFRFSMGSLLTILSQLCTALTVDLQLRSRHCGEGNLIHMFPRPIASQIQGATGRFQPRSIVIARTALACYFLTSCVATFQTVGDSLAWSPYLEECLKMIQCSRGVRGDELLVQMIKLQRITSKVTDVRIQLRDTDSEQSTRLIHPYIFSLNTQLSETRKQLPPQLTTNKMLEAMSLHTEICINDLIFTRLGHCPLLDDINSMEVLLNCLNAAKRAVDIMFNFKPTEYTYFPFFLWRQFRTVILTLIRLASFEDPAWDVNMVRRTVDITSILDKTAENLSNVQTNVDDDITDHENVVSKSLAWVNKMRSCLLAVYGQSTDAQAPTSEIQSSMGIPGVETLLPRQPSQEEASTIDIFSSLDNELFGDDVFEWWPPLYSGNGL</sequence>
<protein>
    <recommendedName>
        <fullName evidence="10">Transcription factor domain-containing protein</fullName>
    </recommendedName>
</protein>
<keyword evidence="6" id="KW-0539">Nucleus</keyword>
<comment type="subcellular location">
    <subcellularLocation>
        <location evidence="1">Nucleus</location>
    </subcellularLocation>
</comment>
<dbReference type="VEuPathDB" id="FungiDB:ASPNIDRAFT2_1135944"/>
<evidence type="ECO:0008006" key="10">
    <source>
        <dbReference type="Google" id="ProtNLM"/>
    </source>
</evidence>
<evidence type="ECO:0000256" key="1">
    <source>
        <dbReference type="ARBA" id="ARBA00004123"/>
    </source>
</evidence>
<gene>
    <name evidence="8" type="ORF">ABL_01962</name>
</gene>
<dbReference type="PANTHER" id="PTHR31845">
    <property type="entry name" value="FINGER DOMAIN PROTEIN, PUTATIVE-RELATED"/>
    <property type="match status" value="1"/>
</dbReference>
<dbReference type="OrthoDB" id="1600564at2759"/>
<evidence type="ECO:0000313" key="8">
    <source>
        <dbReference type="EMBL" id="GAQ36983.1"/>
    </source>
</evidence>
<dbReference type="AlphaFoldDB" id="A0A117DWU0"/>
<feature type="region of interest" description="Disordered" evidence="7">
    <location>
        <begin position="93"/>
        <end position="127"/>
    </location>
</feature>
<dbReference type="EMBL" id="BCMY01000002">
    <property type="protein sequence ID" value="GAQ36983.1"/>
    <property type="molecule type" value="Genomic_DNA"/>
</dbReference>
<evidence type="ECO:0000313" key="9">
    <source>
        <dbReference type="Proteomes" id="UP000068243"/>
    </source>
</evidence>
<evidence type="ECO:0000256" key="3">
    <source>
        <dbReference type="ARBA" id="ARBA00023015"/>
    </source>
</evidence>
<reference evidence="9" key="1">
    <citation type="journal article" date="2016" name="Genome Announc.">
        <title>Draft genome sequence of Aspergillus niger strain An76.</title>
        <authorList>
            <person name="Gong W."/>
            <person name="Cheng Z."/>
            <person name="Zhang H."/>
            <person name="Liu L."/>
            <person name="Gao P."/>
            <person name="Wang L."/>
        </authorList>
    </citation>
    <scope>NUCLEOTIDE SEQUENCE [LARGE SCALE GENOMIC DNA]</scope>
    <source>
        <strain evidence="9">An76</strain>
    </source>
</reference>
<dbReference type="VEuPathDB" id="FungiDB:An02g10990"/>
<name>A0A117DWU0_ASPNG</name>
<keyword evidence="2" id="KW-0862">Zinc</keyword>
<dbReference type="OMA" id="LNCARAK"/>
<accession>A0A117DWU0</accession>
<dbReference type="GO" id="GO:0000981">
    <property type="term" value="F:DNA-binding transcription factor activity, RNA polymerase II-specific"/>
    <property type="evidence" value="ECO:0007669"/>
    <property type="project" value="TreeGrafter"/>
</dbReference>
<evidence type="ECO:0000256" key="7">
    <source>
        <dbReference type="SAM" id="MobiDB-lite"/>
    </source>
</evidence>
<keyword evidence="5" id="KW-0804">Transcription</keyword>
<evidence type="ECO:0000256" key="4">
    <source>
        <dbReference type="ARBA" id="ARBA00023125"/>
    </source>
</evidence>